<dbReference type="GO" id="GO:0032991">
    <property type="term" value="C:protein-containing complex"/>
    <property type="evidence" value="ECO:0007669"/>
    <property type="project" value="UniProtKB-ARBA"/>
</dbReference>
<sequence length="724" mass="81514">MWWSLCAVCLLLAVVESSTDYEVKSLHITSDIKNRYATTHVISRVANTGDKAGKVPFYVTFPDTAFLTEFAIEENGREIKAAIHKNEDVKDLEKEFGEDVLSVFVRDANQFAVVVNVEAKAEVTFKLTYEGLLYRHLGAYSNIIHVNPQQIVDDLKVTVNIEEPTIITDLKVLKFHGFSNVFSEDNEKDSELATIEDKSPNSKAIVWAPSADQQRAINAKGIQGQIVVKYDLDRLEHAEPYLVDEGHYFADFFAIDALPKLKKHVIFVFDYSYSMEGKKFEELKQALDVILPDIDPKDYFSIVLAHSFAEAWSPSTLYRKGPPMQAEYDREQMLKSEHNLTETLSPQFLVEATPANVELALKYLKEAELGASYLMGGLKTAVDLANLGAEQWKAESESPLPLILFLSDGQPTIGEVDEAVIVNQVTTLNTKHVPVYSLAFGYYSDYDFLRKLSLSNYGFAKKVYSDEDASEQIVYYYKHIAAPVLTNLSFTYFPTKVEEVTRHEYPVFFRGMEIPVAGKLKDAVTETDTIGEIKANIASISEVHNHSIPVGHKVAGHSAEKTFAYLKLQQLLNELHRLPDDSDKSSVEEKIENLALKYSFMTPHTSLVIEKPDGSKTVAEFTPLKQAPPLDKTDLKKITWLKEYLTDDAAEHVSVTIKEHSYNLALKPGEETFGKCRVNYMSGECRHFQKCALAIFEDDVTEFLPYKCDIAGDYLGACCPFHVN</sequence>
<dbReference type="PANTHER" id="PTHR10338:SF108">
    <property type="entry name" value="INTER-ALPHA-TRYPSIN INHIBITOR HEAVY CHAIN H4-LIKE PROTEIN"/>
    <property type="match status" value="1"/>
</dbReference>
<dbReference type="AlphaFoldDB" id="A0A1B6GTQ8"/>
<dbReference type="SMART" id="SM00609">
    <property type="entry name" value="VIT"/>
    <property type="match status" value="1"/>
</dbReference>
<organism evidence="4">
    <name type="scientific">Cuerna arida</name>
    <dbReference type="NCBI Taxonomy" id="1464854"/>
    <lineage>
        <taxon>Eukaryota</taxon>
        <taxon>Metazoa</taxon>
        <taxon>Ecdysozoa</taxon>
        <taxon>Arthropoda</taxon>
        <taxon>Hexapoda</taxon>
        <taxon>Insecta</taxon>
        <taxon>Pterygota</taxon>
        <taxon>Neoptera</taxon>
        <taxon>Paraneoptera</taxon>
        <taxon>Hemiptera</taxon>
        <taxon>Auchenorrhyncha</taxon>
        <taxon>Membracoidea</taxon>
        <taxon>Cicadellidae</taxon>
        <taxon>Cicadellinae</taxon>
        <taxon>Proconiini</taxon>
        <taxon>Cuerna</taxon>
    </lineage>
</organism>
<dbReference type="Pfam" id="PF08487">
    <property type="entry name" value="VIT"/>
    <property type="match status" value="1"/>
</dbReference>
<dbReference type="Pfam" id="PF13768">
    <property type="entry name" value="VWA_3"/>
    <property type="match status" value="1"/>
</dbReference>
<dbReference type="InterPro" id="IPR002035">
    <property type="entry name" value="VWF_A"/>
</dbReference>
<reference evidence="4" key="1">
    <citation type="submission" date="2015-11" db="EMBL/GenBank/DDBJ databases">
        <title>De novo transcriptome assembly of four potential Pierce s Disease insect vectors from Arizona vineyards.</title>
        <authorList>
            <person name="Tassone E.E."/>
        </authorList>
    </citation>
    <scope>NUCLEOTIDE SEQUENCE</scope>
</reference>
<dbReference type="InterPro" id="IPR013694">
    <property type="entry name" value="VIT"/>
</dbReference>
<dbReference type="InterPro" id="IPR036465">
    <property type="entry name" value="vWFA_dom_sf"/>
</dbReference>
<feature type="domain" description="VWFA" evidence="2">
    <location>
        <begin position="264"/>
        <end position="480"/>
    </location>
</feature>
<feature type="domain" description="VIT" evidence="3">
    <location>
        <begin position="7"/>
        <end position="131"/>
    </location>
</feature>
<feature type="chain" id="PRO_5008583921" description="VWFA domain-containing protein" evidence="1">
    <location>
        <begin position="18"/>
        <end position="724"/>
    </location>
</feature>
<dbReference type="SUPFAM" id="SSF53300">
    <property type="entry name" value="vWA-like"/>
    <property type="match status" value="1"/>
</dbReference>
<protein>
    <recommendedName>
        <fullName evidence="5">VWFA domain-containing protein</fullName>
    </recommendedName>
</protein>
<feature type="signal peptide" evidence="1">
    <location>
        <begin position="1"/>
        <end position="17"/>
    </location>
</feature>
<accession>A0A1B6GTQ8</accession>
<dbReference type="EMBL" id="GECZ01004036">
    <property type="protein sequence ID" value="JAS65733.1"/>
    <property type="molecule type" value="Transcribed_RNA"/>
</dbReference>
<gene>
    <name evidence="4" type="ORF">g.33904</name>
</gene>
<dbReference type="PROSITE" id="PS50234">
    <property type="entry name" value="VWFA"/>
    <property type="match status" value="1"/>
</dbReference>
<dbReference type="SMART" id="SM00327">
    <property type="entry name" value="VWA"/>
    <property type="match status" value="1"/>
</dbReference>
<dbReference type="PROSITE" id="PS51468">
    <property type="entry name" value="VIT"/>
    <property type="match status" value="1"/>
</dbReference>
<evidence type="ECO:0008006" key="5">
    <source>
        <dbReference type="Google" id="ProtNLM"/>
    </source>
</evidence>
<evidence type="ECO:0000259" key="2">
    <source>
        <dbReference type="PROSITE" id="PS50234"/>
    </source>
</evidence>
<dbReference type="InterPro" id="IPR050934">
    <property type="entry name" value="ITIH"/>
</dbReference>
<proteinExistence type="predicted"/>
<evidence type="ECO:0000259" key="3">
    <source>
        <dbReference type="PROSITE" id="PS51468"/>
    </source>
</evidence>
<keyword evidence="1" id="KW-0732">Signal</keyword>
<dbReference type="Gene3D" id="3.40.50.410">
    <property type="entry name" value="von Willebrand factor, type A domain"/>
    <property type="match status" value="1"/>
</dbReference>
<name>A0A1B6GTQ8_9HEMI</name>
<dbReference type="PANTHER" id="PTHR10338">
    <property type="entry name" value="INTER-ALPHA-TRYPSIN INHIBITOR HEAVY CHAIN FAMILY MEMBER"/>
    <property type="match status" value="1"/>
</dbReference>
<evidence type="ECO:0000313" key="4">
    <source>
        <dbReference type="EMBL" id="JAS65733.1"/>
    </source>
</evidence>
<evidence type="ECO:0000256" key="1">
    <source>
        <dbReference type="SAM" id="SignalP"/>
    </source>
</evidence>